<dbReference type="AlphaFoldDB" id="A0A1M5U0C3"/>
<reference evidence="2 3" key="1">
    <citation type="submission" date="2016-11" db="EMBL/GenBank/DDBJ databases">
        <authorList>
            <person name="Jaros S."/>
            <person name="Januszkiewicz K."/>
            <person name="Wedrychowicz H."/>
        </authorList>
    </citation>
    <scope>NUCLEOTIDE SEQUENCE [LARGE SCALE GENOMIC DNA]</scope>
    <source>
        <strain evidence="2 3">DSM 45627</strain>
    </source>
</reference>
<evidence type="ECO:0000313" key="3">
    <source>
        <dbReference type="Proteomes" id="UP000186132"/>
    </source>
</evidence>
<feature type="compositionally biased region" description="Basic and acidic residues" evidence="1">
    <location>
        <begin position="20"/>
        <end position="61"/>
    </location>
</feature>
<accession>A0A1M5U0C3</accession>
<organism evidence="2 3">
    <name type="scientific">Jatrophihabitans endophyticus</name>
    <dbReference type="NCBI Taxonomy" id="1206085"/>
    <lineage>
        <taxon>Bacteria</taxon>
        <taxon>Bacillati</taxon>
        <taxon>Actinomycetota</taxon>
        <taxon>Actinomycetes</taxon>
        <taxon>Jatrophihabitantales</taxon>
        <taxon>Jatrophihabitantaceae</taxon>
        <taxon>Jatrophihabitans</taxon>
    </lineage>
</organism>
<gene>
    <name evidence="2" type="ORF">SAMN05443575_4096</name>
</gene>
<evidence type="ECO:0000256" key="1">
    <source>
        <dbReference type="SAM" id="MobiDB-lite"/>
    </source>
</evidence>
<dbReference type="EMBL" id="FQVU01000007">
    <property type="protein sequence ID" value="SHH56477.1"/>
    <property type="molecule type" value="Genomic_DNA"/>
</dbReference>
<dbReference type="Proteomes" id="UP000186132">
    <property type="component" value="Unassembled WGS sequence"/>
</dbReference>
<feature type="region of interest" description="Disordered" evidence="1">
    <location>
        <begin position="1"/>
        <end position="61"/>
    </location>
</feature>
<protein>
    <submittedName>
        <fullName evidence="2">Uncharacterized protein</fullName>
    </submittedName>
</protein>
<keyword evidence="3" id="KW-1185">Reference proteome</keyword>
<dbReference type="RefSeq" id="WP_073392291.1">
    <property type="nucleotide sequence ID" value="NZ_FQVU01000007.1"/>
</dbReference>
<proteinExistence type="predicted"/>
<sequence length="61" mass="7208">MTDRRQPQRSGESAPRRARARDDEPVLPSRSRDDSDVGWGDERAERDAEWYHRERPPHHGD</sequence>
<evidence type="ECO:0000313" key="2">
    <source>
        <dbReference type="EMBL" id="SHH56477.1"/>
    </source>
</evidence>
<dbReference type="STRING" id="1206085.SAMN05443575_4096"/>
<name>A0A1M5U0C3_9ACTN</name>
<dbReference type="OrthoDB" id="4843807at2"/>